<dbReference type="InterPro" id="IPR017441">
    <property type="entry name" value="Protein_kinase_ATP_BS"/>
</dbReference>
<keyword evidence="4" id="KW-1185">Reference proteome</keyword>
<comment type="caution">
    <text evidence="3">The sequence shown here is derived from an EMBL/GenBank/DDBJ whole genome shotgun (WGS) entry which is preliminary data.</text>
</comment>
<dbReference type="SUPFAM" id="SSF56112">
    <property type="entry name" value="Protein kinase-like (PK-like)"/>
    <property type="match status" value="1"/>
</dbReference>
<reference evidence="3 4" key="1">
    <citation type="journal article" date="2024" name="Front Chem Biol">
        <title>Unveiling the potential of Daldinia eschscholtzii MFLUCC 19-0629 through bioactivity and bioinformatics studies for enhanced sustainable agriculture production.</title>
        <authorList>
            <person name="Brooks S."/>
            <person name="Weaver J.A."/>
            <person name="Klomchit A."/>
            <person name="Alharthi S.A."/>
            <person name="Onlamun T."/>
            <person name="Nurani R."/>
            <person name="Vong T.K."/>
            <person name="Alberti F."/>
            <person name="Greco C."/>
        </authorList>
    </citation>
    <scope>NUCLEOTIDE SEQUENCE [LARGE SCALE GENOMIC DNA]</scope>
    <source>
        <strain evidence="3">MFLUCC 19-0629</strain>
    </source>
</reference>
<protein>
    <recommendedName>
        <fullName evidence="2">Protein kinase domain-containing protein</fullName>
    </recommendedName>
</protein>
<dbReference type="InterPro" id="IPR000719">
    <property type="entry name" value="Prot_kinase_dom"/>
</dbReference>
<evidence type="ECO:0000256" key="1">
    <source>
        <dbReference type="PROSITE-ProRule" id="PRU10141"/>
    </source>
</evidence>
<dbReference type="Proteomes" id="UP001369815">
    <property type="component" value="Unassembled WGS sequence"/>
</dbReference>
<feature type="domain" description="Protein kinase" evidence="2">
    <location>
        <begin position="34"/>
        <end position="245"/>
    </location>
</feature>
<evidence type="ECO:0000313" key="4">
    <source>
        <dbReference type="Proteomes" id="UP001369815"/>
    </source>
</evidence>
<organism evidence="3 4">
    <name type="scientific">Daldinia eschscholtzii</name>
    <dbReference type="NCBI Taxonomy" id="292717"/>
    <lineage>
        <taxon>Eukaryota</taxon>
        <taxon>Fungi</taxon>
        <taxon>Dikarya</taxon>
        <taxon>Ascomycota</taxon>
        <taxon>Pezizomycotina</taxon>
        <taxon>Sordariomycetes</taxon>
        <taxon>Xylariomycetidae</taxon>
        <taxon>Xylariales</taxon>
        <taxon>Hypoxylaceae</taxon>
        <taxon>Daldinia</taxon>
    </lineage>
</organism>
<dbReference type="GO" id="GO:0004672">
    <property type="term" value="F:protein kinase activity"/>
    <property type="evidence" value="ECO:0007669"/>
    <property type="project" value="InterPro"/>
</dbReference>
<dbReference type="PROSITE" id="PS50011">
    <property type="entry name" value="PROTEIN_KINASE_DOM"/>
    <property type="match status" value="1"/>
</dbReference>
<keyword evidence="1" id="KW-0547">Nucleotide-binding</keyword>
<dbReference type="GO" id="GO:0005524">
    <property type="term" value="F:ATP binding"/>
    <property type="evidence" value="ECO:0007669"/>
    <property type="project" value="UniProtKB-UniRule"/>
</dbReference>
<feature type="binding site" evidence="1">
    <location>
        <position position="65"/>
    </location>
    <ligand>
        <name>ATP</name>
        <dbReference type="ChEBI" id="CHEBI:30616"/>
    </ligand>
</feature>
<accession>A0AAX6MS54</accession>
<dbReference type="PROSITE" id="PS00107">
    <property type="entry name" value="PROTEIN_KINASE_ATP"/>
    <property type="match status" value="1"/>
</dbReference>
<keyword evidence="1" id="KW-0067">ATP-binding</keyword>
<evidence type="ECO:0000259" key="2">
    <source>
        <dbReference type="PROSITE" id="PS50011"/>
    </source>
</evidence>
<evidence type="ECO:0000313" key="3">
    <source>
        <dbReference type="EMBL" id="KAK6955263.1"/>
    </source>
</evidence>
<gene>
    <name evidence="3" type="ORF">Daesc_002894</name>
</gene>
<dbReference type="EMBL" id="JBANMG010000003">
    <property type="protein sequence ID" value="KAK6955263.1"/>
    <property type="molecule type" value="Genomic_DNA"/>
</dbReference>
<dbReference type="InterPro" id="IPR011009">
    <property type="entry name" value="Kinase-like_dom_sf"/>
</dbReference>
<dbReference type="AlphaFoldDB" id="A0AAX6MS54"/>
<sequence>MSGSSENQMSWFSEGGAEAVARRIKAFFDRNNRFRWDGIIGSGANGSVYKVTYNNQSRLTTMAVKICHIDVDLEGNKSYDEEDEDEGEEVQQLLNEKLWLESFEVDDDPLANTPADLPPHRMQSWIFTEYIENGPLMRLVERHLEQYEGELFPCRLLWRFFMCLIRFCLEMAYWDAQQAGQVNIETDALESLRRFPLGFLGHKDLSRNNIAVGDLLPEVQHSEHDINPILKLLDFGTADIMDPGK</sequence>
<dbReference type="Gene3D" id="1.10.510.10">
    <property type="entry name" value="Transferase(Phosphotransferase) domain 1"/>
    <property type="match status" value="1"/>
</dbReference>
<proteinExistence type="predicted"/>
<name>A0AAX6MS54_9PEZI</name>